<gene>
    <name evidence="1" type="ORF">NDU88_001189</name>
</gene>
<keyword evidence="2" id="KW-1185">Reference proteome</keyword>
<evidence type="ECO:0000313" key="1">
    <source>
        <dbReference type="EMBL" id="KAJ1175904.1"/>
    </source>
</evidence>
<dbReference type="AlphaFoldDB" id="A0AAV7THW2"/>
<sequence length="245" mass="28131">MQSWAQASRPPSRPGGRFRHRAHFAVTRGALSRLAPSCLRTTRGETHVRFNFVRHTDTAFGSSILVEGQAFKVVVRRHCMSQTVVVRHALHALLIWKRCQVRTRKPVVYAPQLHIVGLPQGDPISYFMATGLSEWPTGGILIVGDCFEKGRLVPLGDLFDLYNLPKWSVFDLRGRGSNFRELVEWGRRELITYNVLQLLLSLGAARQLITWFYRTLTEMVRAPLTSLKITWEESWDIRFRMEIGD</sequence>
<organism evidence="1 2">
    <name type="scientific">Pleurodeles waltl</name>
    <name type="common">Iberian ribbed newt</name>
    <dbReference type="NCBI Taxonomy" id="8319"/>
    <lineage>
        <taxon>Eukaryota</taxon>
        <taxon>Metazoa</taxon>
        <taxon>Chordata</taxon>
        <taxon>Craniata</taxon>
        <taxon>Vertebrata</taxon>
        <taxon>Euteleostomi</taxon>
        <taxon>Amphibia</taxon>
        <taxon>Batrachia</taxon>
        <taxon>Caudata</taxon>
        <taxon>Salamandroidea</taxon>
        <taxon>Salamandridae</taxon>
        <taxon>Pleurodelinae</taxon>
        <taxon>Pleurodeles</taxon>
    </lineage>
</organism>
<protein>
    <submittedName>
        <fullName evidence="1">Uncharacterized protein</fullName>
    </submittedName>
</protein>
<proteinExistence type="predicted"/>
<reference evidence="1" key="1">
    <citation type="journal article" date="2022" name="bioRxiv">
        <title>Sequencing and chromosome-scale assembly of the giantPleurodeles waltlgenome.</title>
        <authorList>
            <person name="Brown T."/>
            <person name="Elewa A."/>
            <person name="Iarovenko S."/>
            <person name="Subramanian E."/>
            <person name="Araus A.J."/>
            <person name="Petzold A."/>
            <person name="Susuki M."/>
            <person name="Suzuki K.-i.T."/>
            <person name="Hayashi T."/>
            <person name="Toyoda A."/>
            <person name="Oliveira C."/>
            <person name="Osipova E."/>
            <person name="Leigh N.D."/>
            <person name="Simon A."/>
            <person name="Yun M.H."/>
        </authorList>
    </citation>
    <scope>NUCLEOTIDE SEQUENCE</scope>
    <source>
        <strain evidence="1">20211129_DDA</strain>
        <tissue evidence="1">Liver</tissue>
    </source>
</reference>
<comment type="caution">
    <text evidence="1">The sequence shown here is derived from an EMBL/GenBank/DDBJ whole genome shotgun (WGS) entry which is preliminary data.</text>
</comment>
<accession>A0AAV7THW2</accession>
<name>A0AAV7THW2_PLEWA</name>
<dbReference type="Proteomes" id="UP001066276">
    <property type="component" value="Chromosome 3_2"/>
</dbReference>
<evidence type="ECO:0000313" key="2">
    <source>
        <dbReference type="Proteomes" id="UP001066276"/>
    </source>
</evidence>
<dbReference type="EMBL" id="JANPWB010000006">
    <property type="protein sequence ID" value="KAJ1175904.1"/>
    <property type="molecule type" value="Genomic_DNA"/>
</dbReference>